<keyword evidence="4" id="KW-1005">Bacterial flagellum biogenesis</keyword>
<proteinExistence type="inferred from homology"/>
<reference evidence="11 12" key="1">
    <citation type="submission" date="2018-11" db="EMBL/GenBank/DDBJ databases">
        <title>The draft genome sequence of Amphritea opalescens ANRC-JH13T.</title>
        <authorList>
            <person name="Fang Z."/>
            <person name="Zhang Y."/>
            <person name="Han X."/>
        </authorList>
    </citation>
    <scope>NUCLEOTIDE SEQUENCE [LARGE SCALE GENOMIC DNA]</scope>
    <source>
        <strain evidence="11 12">ANRC-JH13</strain>
    </source>
</reference>
<dbReference type="InterPro" id="IPR035890">
    <property type="entry name" value="Anti-sigma-28_factor_FlgM_sf"/>
</dbReference>
<name>A0A430KTR4_9GAMM</name>
<evidence type="ECO:0000256" key="5">
    <source>
        <dbReference type="ARBA" id="ARBA00023015"/>
    </source>
</evidence>
<keyword evidence="5" id="KW-0805">Transcription regulation</keyword>
<accession>A0A430KTR4</accession>
<dbReference type="NCBIfam" id="TIGR03824">
    <property type="entry name" value="FlgM_jcvi"/>
    <property type="match status" value="1"/>
</dbReference>
<keyword evidence="11" id="KW-0282">Flagellum</keyword>
<protein>
    <recommendedName>
        <fullName evidence="2">Negative regulator of flagellin synthesis</fullName>
    </recommendedName>
    <alternativeName>
        <fullName evidence="8">Anti-sigma-28 factor</fullName>
    </alternativeName>
</protein>
<comment type="caution">
    <text evidence="11">The sequence shown here is derived from an EMBL/GenBank/DDBJ whole genome shotgun (WGS) entry which is preliminary data.</text>
</comment>
<evidence type="ECO:0000256" key="2">
    <source>
        <dbReference type="ARBA" id="ARBA00017823"/>
    </source>
</evidence>
<evidence type="ECO:0000313" key="11">
    <source>
        <dbReference type="EMBL" id="RTE66880.1"/>
    </source>
</evidence>
<feature type="domain" description="Anti-sigma-28 factor FlgM C-terminal" evidence="10">
    <location>
        <begin position="47"/>
        <end position="99"/>
    </location>
</feature>
<evidence type="ECO:0000256" key="8">
    <source>
        <dbReference type="ARBA" id="ARBA00030117"/>
    </source>
</evidence>
<evidence type="ECO:0000313" key="12">
    <source>
        <dbReference type="Proteomes" id="UP000283087"/>
    </source>
</evidence>
<evidence type="ECO:0000259" key="10">
    <source>
        <dbReference type="Pfam" id="PF04316"/>
    </source>
</evidence>
<dbReference type="RefSeq" id="WP_126157465.1">
    <property type="nucleotide sequence ID" value="NZ_RQXW01000003.1"/>
</dbReference>
<evidence type="ECO:0000256" key="3">
    <source>
        <dbReference type="ARBA" id="ARBA00022491"/>
    </source>
</evidence>
<dbReference type="GO" id="GO:0044781">
    <property type="term" value="P:bacterial-type flagellum organization"/>
    <property type="evidence" value="ECO:0007669"/>
    <property type="project" value="UniProtKB-KW"/>
</dbReference>
<dbReference type="InterPro" id="IPR031316">
    <property type="entry name" value="FlgM_C"/>
</dbReference>
<dbReference type="InterPro" id="IPR007412">
    <property type="entry name" value="FlgM"/>
</dbReference>
<sequence length="106" mass="10928">MVIDITGLTSSSQATNSRAKVNEQPAAESGTSQSQTPAAESTRSSGVSLSAAAQAVQKSAGEVAEGGFTVNEQKVADLKAAIDSGSYQIDYESTARNLFQLESLLD</sequence>
<dbReference type="EMBL" id="RQXW01000003">
    <property type="protein sequence ID" value="RTE66880.1"/>
    <property type="molecule type" value="Genomic_DNA"/>
</dbReference>
<feature type="region of interest" description="Disordered" evidence="9">
    <location>
        <begin position="1"/>
        <end position="47"/>
    </location>
</feature>
<organism evidence="11 12">
    <name type="scientific">Amphritea opalescens</name>
    <dbReference type="NCBI Taxonomy" id="2490544"/>
    <lineage>
        <taxon>Bacteria</taxon>
        <taxon>Pseudomonadati</taxon>
        <taxon>Pseudomonadota</taxon>
        <taxon>Gammaproteobacteria</taxon>
        <taxon>Oceanospirillales</taxon>
        <taxon>Oceanospirillaceae</taxon>
        <taxon>Amphritea</taxon>
    </lineage>
</organism>
<dbReference type="AlphaFoldDB" id="A0A430KTR4"/>
<feature type="compositionally biased region" description="Polar residues" evidence="9">
    <location>
        <begin position="7"/>
        <end position="19"/>
    </location>
</feature>
<gene>
    <name evidence="11" type="primary">flgM</name>
    <name evidence="11" type="ORF">EH243_04545</name>
</gene>
<dbReference type="OrthoDB" id="6120348at2"/>
<dbReference type="Pfam" id="PF04316">
    <property type="entry name" value="FlgM"/>
    <property type="match status" value="1"/>
</dbReference>
<evidence type="ECO:0000256" key="9">
    <source>
        <dbReference type="SAM" id="MobiDB-lite"/>
    </source>
</evidence>
<evidence type="ECO:0000256" key="4">
    <source>
        <dbReference type="ARBA" id="ARBA00022795"/>
    </source>
</evidence>
<comment type="similarity">
    <text evidence="1">Belongs to the FlgM family.</text>
</comment>
<comment type="function">
    <text evidence="7">Responsible for the coupling of flagellin expression to flagellar assembly by preventing expression of the flagellin genes when a component of the middle class of proteins is defective. It negatively regulates flagellar genes by inhibiting the activity of FliA by directly binding to FliA.</text>
</comment>
<keyword evidence="11" id="KW-0969">Cilium</keyword>
<evidence type="ECO:0000256" key="7">
    <source>
        <dbReference type="ARBA" id="ARBA00024739"/>
    </source>
</evidence>
<keyword evidence="6" id="KW-0804">Transcription</keyword>
<dbReference type="SUPFAM" id="SSF101498">
    <property type="entry name" value="Anti-sigma factor FlgM"/>
    <property type="match status" value="1"/>
</dbReference>
<evidence type="ECO:0000256" key="6">
    <source>
        <dbReference type="ARBA" id="ARBA00023163"/>
    </source>
</evidence>
<keyword evidence="11" id="KW-0966">Cell projection</keyword>
<dbReference type="Proteomes" id="UP000283087">
    <property type="component" value="Unassembled WGS sequence"/>
</dbReference>
<feature type="compositionally biased region" description="Polar residues" evidence="9">
    <location>
        <begin position="29"/>
        <end position="47"/>
    </location>
</feature>
<dbReference type="GO" id="GO:0045892">
    <property type="term" value="P:negative regulation of DNA-templated transcription"/>
    <property type="evidence" value="ECO:0007669"/>
    <property type="project" value="InterPro"/>
</dbReference>
<keyword evidence="3" id="KW-0678">Repressor</keyword>
<evidence type="ECO:0000256" key="1">
    <source>
        <dbReference type="ARBA" id="ARBA00005322"/>
    </source>
</evidence>
<keyword evidence="12" id="KW-1185">Reference proteome</keyword>